<keyword evidence="4 5" id="KW-0472">Membrane</keyword>
<comment type="subcellular location">
    <subcellularLocation>
        <location evidence="5">Cell membrane</location>
        <topology evidence="5">Multi-pass membrane protein</topology>
    </subcellularLocation>
    <subcellularLocation>
        <location evidence="1">Membrane</location>
        <topology evidence="1">Multi-pass membrane protein</topology>
    </subcellularLocation>
</comment>
<dbReference type="RefSeq" id="WP_128771022.1">
    <property type="nucleotide sequence ID" value="NZ_RXOC01000016.1"/>
</dbReference>
<protein>
    <recommendedName>
        <fullName evidence="5">Probable membrane transporter protein</fullName>
    </recommendedName>
</protein>
<gene>
    <name evidence="7" type="ORF">EKH83_18890</name>
    <name evidence="6" type="ORF">F1649_02370</name>
</gene>
<reference evidence="6 9" key="2">
    <citation type="submission" date="2019-09" db="EMBL/GenBank/DDBJ databases">
        <title>Pararcticibacter amylolyticus gen. nov., sp. nov., isolated from a rottenly hemp rope, and reclassification of Pedobacter tournemirensis as Pararcticibacter tournemirensis comb. nov.</title>
        <authorList>
            <person name="Cai Y."/>
        </authorList>
    </citation>
    <scope>NUCLEOTIDE SEQUENCE [LARGE SCALE GENOMIC DNA]</scope>
    <source>
        <strain evidence="6 9">TF5-37.2-LB10</strain>
    </source>
</reference>
<dbReference type="Pfam" id="PF01925">
    <property type="entry name" value="TauE"/>
    <property type="match status" value="1"/>
</dbReference>
<feature type="transmembrane region" description="Helical" evidence="5">
    <location>
        <begin position="7"/>
        <end position="26"/>
    </location>
</feature>
<evidence type="ECO:0000256" key="3">
    <source>
        <dbReference type="ARBA" id="ARBA00022989"/>
    </source>
</evidence>
<evidence type="ECO:0000256" key="1">
    <source>
        <dbReference type="ARBA" id="ARBA00004141"/>
    </source>
</evidence>
<dbReference type="PANTHER" id="PTHR43701">
    <property type="entry name" value="MEMBRANE TRANSPORTER PROTEIN MJ0441-RELATED"/>
    <property type="match status" value="1"/>
</dbReference>
<keyword evidence="3 5" id="KW-1133">Transmembrane helix</keyword>
<proteinExistence type="inferred from homology"/>
<evidence type="ECO:0000313" key="9">
    <source>
        <dbReference type="Proteomes" id="UP000322918"/>
    </source>
</evidence>
<evidence type="ECO:0000256" key="5">
    <source>
        <dbReference type="RuleBase" id="RU363041"/>
    </source>
</evidence>
<dbReference type="InterPro" id="IPR002781">
    <property type="entry name" value="TM_pro_TauE-like"/>
</dbReference>
<feature type="transmembrane region" description="Helical" evidence="5">
    <location>
        <begin position="141"/>
        <end position="165"/>
    </location>
</feature>
<feature type="transmembrane region" description="Helical" evidence="5">
    <location>
        <begin position="177"/>
        <end position="195"/>
    </location>
</feature>
<evidence type="ECO:0000256" key="4">
    <source>
        <dbReference type="ARBA" id="ARBA00023136"/>
    </source>
</evidence>
<dbReference type="AlphaFoldDB" id="A0A4Q0M3Z9"/>
<name>A0A4Q0M3Z9_9SPHI</name>
<dbReference type="OrthoDB" id="560496at2"/>
<feature type="transmembrane region" description="Helical" evidence="5">
    <location>
        <begin position="99"/>
        <end position="120"/>
    </location>
</feature>
<comment type="caution">
    <text evidence="7">The sequence shown here is derived from an EMBL/GenBank/DDBJ whole genome shotgun (WGS) entry which is preliminary data.</text>
</comment>
<keyword evidence="2 5" id="KW-0812">Transmembrane</keyword>
<evidence type="ECO:0000313" key="6">
    <source>
        <dbReference type="EMBL" id="KAA8485864.1"/>
    </source>
</evidence>
<dbReference type="Proteomes" id="UP000322918">
    <property type="component" value="Unassembled WGS sequence"/>
</dbReference>
<dbReference type="EMBL" id="VWNE01000003">
    <property type="protein sequence ID" value="KAA8485864.1"/>
    <property type="molecule type" value="Genomic_DNA"/>
</dbReference>
<evidence type="ECO:0000313" key="7">
    <source>
        <dbReference type="EMBL" id="RXF67651.1"/>
    </source>
</evidence>
<dbReference type="InterPro" id="IPR051598">
    <property type="entry name" value="TSUP/Inactive_protease-like"/>
</dbReference>
<dbReference type="GO" id="GO:0005886">
    <property type="term" value="C:plasma membrane"/>
    <property type="evidence" value="ECO:0007669"/>
    <property type="project" value="UniProtKB-SubCell"/>
</dbReference>
<keyword evidence="5" id="KW-1003">Cell membrane</keyword>
<feature type="transmembrane region" description="Helical" evidence="5">
    <location>
        <begin position="234"/>
        <end position="253"/>
    </location>
</feature>
<comment type="similarity">
    <text evidence="5">Belongs to the 4-toluene sulfonate uptake permease (TSUP) (TC 2.A.102) family.</text>
</comment>
<organism evidence="7 8">
    <name type="scientific">Arcticibacter tournemirensis</name>
    <dbReference type="NCBI Taxonomy" id="699437"/>
    <lineage>
        <taxon>Bacteria</taxon>
        <taxon>Pseudomonadati</taxon>
        <taxon>Bacteroidota</taxon>
        <taxon>Sphingobacteriia</taxon>
        <taxon>Sphingobacteriales</taxon>
        <taxon>Sphingobacteriaceae</taxon>
        <taxon>Arcticibacter</taxon>
    </lineage>
</organism>
<reference evidence="7 8" key="1">
    <citation type="submission" date="2018-12" db="EMBL/GenBank/DDBJ databases">
        <title>The Draft Genome Sequence of the Soil Bacterium Pedobacter tournemirensis R1.</title>
        <authorList>
            <person name="He J."/>
        </authorList>
    </citation>
    <scope>NUCLEOTIDE SEQUENCE [LARGE SCALE GENOMIC DNA]</scope>
    <source>
        <strain evidence="7 8">R1</strain>
    </source>
</reference>
<dbReference type="PANTHER" id="PTHR43701:SF5">
    <property type="entry name" value="MEMBRANE TRANSPORTER PROTEIN-RELATED"/>
    <property type="match status" value="1"/>
</dbReference>
<evidence type="ECO:0000256" key="2">
    <source>
        <dbReference type="ARBA" id="ARBA00022692"/>
    </source>
</evidence>
<feature type="transmembrane region" description="Helical" evidence="5">
    <location>
        <begin position="32"/>
        <end position="64"/>
    </location>
</feature>
<feature type="transmembrane region" description="Helical" evidence="5">
    <location>
        <begin position="202"/>
        <end position="222"/>
    </location>
</feature>
<accession>A0A4Q0M3Z9</accession>
<dbReference type="EMBL" id="RXOC01000016">
    <property type="protein sequence ID" value="RXF67651.1"/>
    <property type="molecule type" value="Genomic_DNA"/>
</dbReference>
<keyword evidence="9" id="KW-1185">Reference proteome</keyword>
<evidence type="ECO:0000313" key="8">
    <source>
        <dbReference type="Proteomes" id="UP000290848"/>
    </source>
</evidence>
<dbReference type="Proteomes" id="UP000290848">
    <property type="component" value="Unassembled WGS sequence"/>
</dbReference>
<sequence>MPDIHTVFLICIGFFIIAALYSSAGFGGGSSYLALLSLFIGDFSAIKTAALFCNLVVVAGSSYLFMKNGYFDKKKFLPLAICSIPAAFVAATIHLSQKSFFICLGSVLTLSGLLLIMQLYTQTRPAEPGLGNRVSSLPVNAVLGAAAGFLSGLVGIGGGILLSPVLNLMSWDTPKKIAALASFFILVNSIAGLAGQASGGTFTFNIQLMLPLLTAVFLGGQVGTRLSLKIVRPGLLKALTGVLVAYIGVKLVLKYTNGIDV</sequence>